<keyword evidence="3" id="KW-1185">Reference proteome</keyword>
<accession>E4X178</accession>
<evidence type="ECO:0000256" key="1">
    <source>
        <dbReference type="SAM" id="MobiDB-lite"/>
    </source>
</evidence>
<proteinExistence type="predicted"/>
<feature type="region of interest" description="Disordered" evidence="1">
    <location>
        <begin position="571"/>
        <end position="612"/>
    </location>
</feature>
<dbReference type="EMBL" id="FN653021">
    <property type="protein sequence ID" value="CBY23558.1"/>
    <property type="molecule type" value="Genomic_DNA"/>
</dbReference>
<evidence type="ECO:0000313" key="3">
    <source>
        <dbReference type="Proteomes" id="UP000001307"/>
    </source>
</evidence>
<feature type="compositionally biased region" description="Basic and acidic residues" evidence="1">
    <location>
        <begin position="596"/>
        <end position="612"/>
    </location>
</feature>
<protein>
    <submittedName>
        <fullName evidence="2">Uncharacterized protein</fullName>
    </submittedName>
</protein>
<gene>
    <name evidence="2" type="ORF">GSOID_T00016009001</name>
</gene>
<dbReference type="Proteomes" id="UP000001307">
    <property type="component" value="Unassembled WGS sequence"/>
</dbReference>
<organism evidence="2">
    <name type="scientific">Oikopleura dioica</name>
    <name type="common">Tunicate</name>
    <dbReference type="NCBI Taxonomy" id="34765"/>
    <lineage>
        <taxon>Eukaryota</taxon>
        <taxon>Metazoa</taxon>
        <taxon>Chordata</taxon>
        <taxon>Tunicata</taxon>
        <taxon>Appendicularia</taxon>
        <taxon>Copelata</taxon>
        <taxon>Oikopleuridae</taxon>
        <taxon>Oikopleura</taxon>
    </lineage>
</organism>
<sequence length="612" mass="67771">MSSAVKVELPVWKTLGSEESKVAFWLRNTVNSISGTTLIETARKIHEKHCELLRAMEVIDLEELRLENKAFFIIKVQCTDWLIEAITKDTPPGYLPAYVLLGQTVRDWQFFSELDIRQGLLSRIPGTTRINDSNSARGVFIPSGIVENGCVRFGSDPDSFLGLLDAQSVVGEVIQLIPQGILKVWTMKHLDGSLQPEEALKRLVLPDLIDTKSVSDMVAMLSEKRRKMSSGFEIVAGPYFKEQRLTALKKNLTKRNQPNEVYFHTVDKRVLNWAKSFSPAYLFTNPWLQSVMFLLEITSSREILNLGQKRMSAYAAILDDSLKNHGPRLDLHIGALLLEEKIMGAESSAARSFEAKVKNFVAAVLVKPLSVISADYRNSAKEISNLAIIQSGAVKKQFQSILKAIPSRGASWEGLMIKNLGIPQSIVNQLALRVENSLKATLEEWFNQKLAIGGWCSGNVGLTDQFTKPDYNALPIKLAMQTATERLVLAITGNFSIAEDMMSELFSVSLSEATSSTLPLASSTQAGGARIMRADSIPDLSIINGSPDPDYPLGTCLTSPMANVTYEYSGPADSEASLQTVDEEKNPSNPRKRLRYCRDDQSFAKKDSKGEQ</sequence>
<name>E4X178_OIKDI</name>
<dbReference type="AlphaFoldDB" id="E4X178"/>
<dbReference type="InParanoid" id="E4X178"/>
<reference evidence="2" key="1">
    <citation type="journal article" date="2010" name="Science">
        <title>Plasticity of animal genome architecture unmasked by rapid evolution of a pelagic tunicate.</title>
        <authorList>
            <person name="Denoeud F."/>
            <person name="Henriet S."/>
            <person name="Mungpakdee S."/>
            <person name="Aury J.M."/>
            <person name="Da Silva C."/>
            <person name="Brinkmann H."/>
            <person name="Mikhaleva J."/>
            <person name="Olsen L.C."/>
            <person name="Jubin C."/>
            <person name="Canestro C."/>
            <person name="Bouquet J.M."/>
            <person name="Danks G."/>
            <person name="Poulain J."/>
            <person name="Campsteijn C."/>
            <person name="Adamski M."/>
            <person name="Cross I."/>
            <person name="Yadetie F."/>
            <person name="Muffato M."/>
            <person name="Louis A."/>
            <person name="Butcher S."/>
            <person name="Tsagkogeorga G."/>
            <person name="Konrad A."/>
            <person name="Singh S."/>
            <person name="Jensen M.F."/>
            <person name="Cong E.H."/>
            <person name="Eikeseth-Otteraa H."/>
            <person name="Noel B."/>
            <person name="Anthouard V."/>
            <person name="Porcel B.M."/>
            <person name="Kachouri-Lafond R."/>
            <person name="Nishino A."/>
            <person name="Ugolini M."/>
            <person name="Chourrout P."/>
            <person name="Nishida H."/>
            <person name="Aasland R."/>
            <person name="Huzurbazar S."/>
            <person name="Westhof E."/>
            <person name="Delsuc F."/>
            <person name="Lehrach H."/>
            <person name="Reinhardt R."/>
            <person name="Weissenbach J."/>
            <person name="Roy S.W."/>
            <person name="Artiguenave F."/>
            <person name="Postlethwait J.H."/>
            <person name="Manak J.R."/>
            <person name="Thompson E.M."/>
            <person name="Jaillon O."/>
            <person name="Du Pasquier L."/>
            <person name="Boudinot P."/>
            <person name="Liberles D.A."/>
            <person name="Volff J.N."/>
            <person name="Philippe H."/>
            <person name="Lenhard B."/>
            <person name="Roest Crollius H."/>
            <person name="Wincker P."/>
            <person name="Chourrout D."/>
        </authorList>
    </citation>
    <scope>NUCLEOTIDE SEQUENCE [LARGE SCALE GENOMIC DNA]</scope>
</reference>
<evidence type="ECO:0000313" key="2">
    <source>
        <dbReference type="EMBL" id="CBY23558.1"/>
    </source>
</evidence>